<name>A0A315Z8U3_SEDFL</name>
<dbReference type="AlphaFoldDB" id="A0A315Z8U3"/>
<comment type="caution">
    <text evidence="1">The sequence shown here is derived from an EMBL/GenBank/DDBJ whole genome shotgun (WGS) entry which is preliminary data.</text>
</comment>
<accession>A0A315Z8U3</accession>
<organism evidence="1 2">
    <name type="scientific">Sediminitomix flava</name>
    <dbReference type="NCBI Taxonomy" id="379075"/>
    <lineage>
        <taxon>Bacteria</taxon>
        <taxon>Pseudomonadati</taxon>
        <taxon>Bacteroidota</taxon>
        <taxon>Cytophagia</taxon>
        <taxon>Cytophagales</taxon>
        <taxon>Flammeovirgaceae</taxon>
        <taxon>Sediminitomix</taxon>
    </lineage>
</organism>
<dbReference type="OrthoDB" id="981023at2"/>
<sequence length="97" mass="11538">MVKEVLKEKIVIENSSLIEFLIYDYEAEFLEVKYKRGKHKGKIRGYESITLQDYKEIINSESVGRQLLRTLSHRQKEESSFLENFKNIFSNKSNTPY</sequence>
<dbReference type="EMBL" id="QGDO01000003">
    <property type="protein sequence ID" value="PWJ41996.1"/>
    <property type="molecule type" value="Genomic_DNA"/>
</dbReference>
<proteinExistence type="predicted"/>
<protein>
    <submittedName>
        <fullName evidence="1">KTSC domain-containing protein</fullName>
    </submittedName>
</protein>
<keyword evidence="2" id="KW-1185">Reference proteome</keyword>
<dbReference type="Proteomes" id="UP000245535">
    <property type="component" value="Unassembled WGS sequence"/>
</dbReference>
<reference evidence="1 2" key="1">
    <citation type="submission" date="2018-03" db="EMBL/GenBank/DDBJ databases">
        <title>Genomic Encyclopedia of Archaeal and Bacterial Type Strains, Phase II (KMG-II): from individual species to whole genera.</title>
        <authorList>
            <person name="Goeker M."/>
        </authorList>
    </citation>
    <scope>NUCLEOTIDE SEQUENCE [LARGE SCALE GENOMIC DNA]</scope>
    <source>
        <strain evidence="1 2">DSM 28229</strain>
    </source>
</reference>
<evidence type="ECO:0000313" key="1">
    <source>
        <dbReference type="EMBL" id="PWJ41996.1"/>
    </source>
</evidence>
<evidence type="ECO:0000313" key="2">
    <source>
        <dbReference type="Proteomes" id="UP000245535"/>
    </source>
</evidence>
<dbReference type="RefSeq" id="WP_109618543.1">
    <property type="nucleotide sequence ID" value="NZ_QGDO01000003.1"/>
</dbReference>
<gene>
    <name evidence="1" type="ORF">BC781_103246</name>
</gene>